<reference evidence="2" key="2">
    <citation type="journal article" date="2015" name="Data Brief">
        <title>Shoot transcriptome of the giant reed, Arundo donax.</title>
        <authorList>
            <person name="Barrero R.A."/>
            <person name="Guerrero F.D."/>
            <person name="Moolhuijzen P."/>
            <person name="Goolsby J.A."/>
            <person name="Tidwell J."/>
            <person name="Bellgard S.E."/>
            <person name="Bellgard M.I."/>
        </authorList>
    </citation>
    <scope>NUCLEOTIDE SEQUENCE</scope>
    <source>
        <tissue evidence="2">Shoot tissue taken approximately 20 cm above the soil surface</tissue>
    </source>
</reference>
<proteinExistence type="predicted"/>
<feature type="transmembrane region" description="Helical" evidence="1">
    <location>
        <begin position="20"/>
        <end position="40"/>
    </location>
</feature>
<reference evidence="2" key="1">
    <citation type="submission" date="2014-09" db="EMBL/GenBank/DDBJ databases">
        <authorList>
            <person name="Magalhaes I.L.F."/>
            <person name="Oliveira U."/>
            <person name="Santos F.R."/>
            <person name="Vidigal T.H.D.A."/>
            <person name="Brescovit A.D."/>
            <person name="Santos A.J."/>
        </authorList>
    </citation>
    <scope>NUCLEOTIDE SEQUENCE</scope>
    <source>
        <tissue evidence="2">Shoot tissue taken approximately 20 cm above the soil surface</tissue>
    </source>
</reference>
<dbReference type="AlphaFoldDB" id="A0A0A9DNG6"/>
<evidence type="ECO:0000256" key="1">
    <source>
        <dbReference type="SAM" id="Phobius"/>
    </source>
</evidence>
<organism evidence="2">
    <name type="scientific">Arundo donax</name>
    <name type="common">Giant reed</name>
    <name type="synonym">Donax arundinaceus</name>
    <dbReference type="NCBI Taxonomy" id="35708"/>
    <lineage>
        <taxon>Eukaryota</taxon>
        <taxon>Viridiplantae</taxon>
        <taxon>Streptophyta</taxon>
        <taxon>Embryophyta</taxon>
        <taxon>Tracheophyta</taxon>
        <taxon>Spermatophyta</taxon>
        <taxon>Magnoliopsida</taxon>
        <taxon>Liliopsida</taxon>
        <taxon>Poales</taxon>
        <taxon>Poaceae</taxon>
        <taxon>PACMAD clade</taxon>
        <taxon>Arundinoideae</taxon>
        <taxon>Arundineae</taxon>
        <taxon>Arundo</taxon>
    </lineage>
</organism>
<name>A0A0A9DNG6_ARUDO</name>
<accession>A0A0A9DNG6</accession>
<keyword evidence="1" id="KW-0472">Membrane</keyword>
<protein>
    <submittedName>
        <fullName evidence="2">Uncharacterized protein</fullName>
    </submittedName>
</protein>
<keyword evidence="1" id="KW-1133">Transmembrane helix</keyword>
<dbReference type="EMBL" id="GBRH01209662">
    <property type="protein sequence ID" value="JAD88233.1"/>
    <property type="molecule type" value="Transcribed_RNA"/>
</dbReference>
<evidence type="ECO:0000313" key="2">
    <source>
        <dbReference type="EMBL" id="JAD88233.1"/>
    </source>
</evidence>
<sequence length="143" mass="15061">MPAYLPLGIAEEPSAPHLDTALVSYHLHVALVVSALYLAILMSSHPKIGVAAVYSLHPDTAPVPPLHLDPVLVSSALHLDAALVPCPAHLDIVPMPFARHLHTAVAHMESSVAHLHTDMVSAAFHSHIAGVFEALYLGTGAMS</sequence>
<keyword evidence="1" id="KW-0812">Transmembrane</keyword>